<evidence type="ECO:0000256" key="13">
    <source>
        <dbReference type="ARBA" id="ARBA00023136"/>
    </source>
</evidence>
<dbReference type="PANTHER" id="PTHR11435">
    <property type="entry name" value="NADH UBIQUINONE OXIDOREDUCTASE SUBUNIT ND6"/>
    <property type="match status" value="1"/>
</dbReference>
<gene>
    <name evidence="17" type="primary">ND6</name>
</gene>
<keyword evidence="10 16" id="KW-1133">Transmembrane helix</keyword>
<dbReference type="PANTHER" id="PTHR11435:SF1">
    <property type="entry name" value="NADH-UBIQUINONE OXIDOREDUCTASE CHAIN 6"/>
    <property type="match status" value="1"/>
</dbReference>
<comment type="similarity">
    <text evidence="2">Belongs to the complex I subunit 6 family.</text>
</comment>
<evidence type="ECO:0000256" key="10">
    <source>
        <dbReference type="ARBA" id="ARBA00022989"/>
    </source>
</evidence>
<evidence type="ECO:0000256" key="6">
    <source>
        <dbReference type="ARBA" id="ARBA00022660"/>
    </source>
</evidence>
<feature type="transmembrane region" description="Helical" evidence="16">
    <location>
        <begin position="81"/>
        <end position="101"/>
    </location>
</feature>
<geneLocation type="mitochondrion" evidence="17"/>
<protein>
    <recommendedName>
        <fullName evidence="4">NADH-ubiquinone oxidoreductase chain 6</fullName>
        <ecNumber evidence="3">7.1.1.2</ecNumber>
    </recommendedName>
    <alternativeName>
        <fullName evidence="14">NADH dehydrogenase subunit 6</fullName>
    </alternativeName>
</protein>
<keyword evidence="11" id="KW-0520">NAD</keyword>
<dbReference type="GO" id="GO:0031966">
    <property type="term" value="C:mitochondrial membrane"/>
    <property type="evidence" value="ECO:0007669"/>
    <property type="project" value="UniProtKB-SubCell"/>
</dbReference>
<proteinExistence type="inferred from homology"/>
<evidence type="ECO:0000256" key="8">
    <source>
        <dbReference type="ARBA" id="ARBA00022967"/>
    </source>
</evidence>
<keyword evidence="7 16" id="KW-0812">Transmembrane</keyword>
<feature type="transmembrane region" description="Helical" evidence="16">
    <location>
        <begin position="48"/>
        <end position="69"/>
    </location>
</feature>
<organism evidence="17">
    <name type="scientific">Munidopsis verrilli</name>
    <dbReference type="NCBI Taxonomy" id="2652437"/>
    <lineage>
        <taxon>Eukaryota</taxon>
        <taxon>Metazoa</taxon>
        <taxon>Ecdysozoa</taxon>
        <taxon>Arthropoda</taxon>
        <taxon>Crustacea</taxon>
        <taxon>Multicrustacea</taxon>
        <taxon>Malacostraca</taxon>
        <taxon>Eumalacostraca</taxon>
        <taxon>Eucarida</taxon>
        <taxon>Decapoda</taxon>
        <taxon>Pleocyemata</taxon>
        <taxon>Anomura</taxon>
        <taxon>Galatheoidea</taxon>
        <taxon>Munidopsidae</taxon>
        <taxon>Munidopsis</taxon>
    </lineage>
</organism>
<dbReference type="EMBL" id="MH717896">
    <property type="protein sequence ID" value="QFG40094.1"/>
    <property type="molecule type" value="Genomic_DNA"/>
</dbReference>
<feature type="transmembrane region" description="Helical" evidence="16">
    <location>
        <begin position="138"/>
        <end position="157"/>
    </location>
</feature>
<reference evidence="17" key="1">
    <citation type="journal article" date="2019" name="Ecol. Evol.">
        <title>The complete mitochondrial genomes of two vent squat lobsters, Munidopsis lauensis and M. verrilli: Novel gene arrangements and phylogenetic implications.</title>
        <authorList>
            <person name="Sun S.E."/>
            <person name="Sha Z."/>
            <person name="Wang Y."/>
        </authorList>
    </citation>
    <scope>NUCLEOTIDE SEQUENCE</scope>
</reference>
<keyword evidence="9" id="KW-0249">Electron transport</keyword>
<evidence type="ECO:0000256" key="3">
    <source>
        <dbReference type="ARBA" id="ARBA00012944"/>
    </source>
</evidence>
<evidence type="ECO:0000256" key="5">
    <source>
        <dbReference type="ARBA" id="ARBA00022448"/>
    </source>
</evidence>
<keyword evidence="13 16" id="KW-0472">Membrane</keyword>
<evidence type="ECO:0000256" key="15">
    <source>
        <dbReference type="ARBA" id="ARBA00049551"/>
    </source>
</evidence>
<evidence type="ECO:0000256" key="1">
    <source>
        <dbReference type="ARBA" id="ARBA00004225"/>
    </source>
</evidence>
<evidence type="ECO:0000256" key="11">
    <source>
        <dbReference type="ARBA" id="ARBA00023027"/>
    </source>
</evidence>
<keyword evidence="5" id="KW-0813">Transport</keyword>
<keyword evidence="8" id="KW-1278">Translocase</keyword>
<sequence length="171" mass="18918">MLSFILPVNITLSFLFLSMTHPLTAGLTLLLQTALVATIAGLACPSFWFSYTLFLIFLGGMLVLFIYVASIASNEQFKFNLKTTLLSLNLSFFFSLLTFLLDPTLTSNKTITPVSSLAYKLNVNDSASQISPIYNTPAYSFTLLVICYLLLTLIMIVKIMTNFSSPLRVAN</sequence>
<evidence type="ECO:0000313" key="17">
    <source>
        <dbReference type="EMBL" id="QFG40094.1"/>
    </source>
</evidence>
<evidence type="ECO:0000256" key="12">
    <source>
        <dbReference type="ARBA" id="ARBA00023128"/>
    </source>
</evidence>
<feature type="transmembrane region" description="Helical" evidence="16">
    <location>
        <begin position="12"/>
        <end position="42"/>
    </location>
</feature>
<evidence type="ECO:0000256" key="4">
    <source>
        <dbReference type="ARBA" id="ARBA00021095"/>
    </source>
</evidence>
<comment type="catalytic activity">
    <reaction evidence="15">
        <text>a ubiquinone + NADH + 5 H(+)(in) = a ubiquinol + NAD(+) + 4 H(+)(out)</text>
        <dbReference type="Rhea" id="RHEA:29091"/>
        <dbReference type="Rhea" id="RHEA-COMP:9565"/>
        <dbReference type="Rhea" id="RHEA-COMP:9566"/>
        <dbReference type="ChEBI" id="CHEBI:15378"/>
        <dbReference type="ChEBI" id="CHEBI:16389"/>
        <dbReference type="ChEBI" id="CHEBI:17976"/>
        <dbReference type="ChEBI" id="CHEBI:57540"/>
        <dbReference type="ChEBI" id="CHEBI:57945"/>
        <dbReference type="EC" id="7.1.1.2"/>
    </reaction>
</comment>
<dbReference type="EC" id="7.1.1.2" evidence="3"/>
<evidence type="ECO:0000256" key="2">
    <source>
        <dbReference type="ARBA" id="ARBA00005698"/>
    </source>
</evidence>
<name>A0A5J6UPG9_9EUCA</name>
<keyword evidence="6" id="KW-0679">Respiratory chain</keyword>
<dbReference type="GO" id="GO:0008137">
    <property type="term" value="F:NADH dehydrogenase (ubiquinone) activity"/>
    <property type="evidence" value="ECO:0007669"/>
    <property type="project" value="UniProtKB-EC"/>
</dbReference>
<accession>A0A5J6UPG9</accession>
<keyword evidence="12 17" id="KW-0496">Mitochondrion</keyword>
<dbReference type="AlphaFoldDB" id="A0A5J6UPG9"/>
<comment type="subcellular location">
    <subcellularLocation>
        <location evidence="1">Mitochondrion membrane</location>
        <topology evidence="1">Multi-pass membrane protein</topology>
    </subcellularLocation>
</comment>
<evidence type="ECO:0000256" key="7">
    <source>
        <dbReference type="ARBA" id="ARBA00022692"/>
    </source>
</evidence>
<dbReference type="InterPro" id="IPR050269">
    <property type="entry name" value="ComplexI_Subunit6"/>
</dbReference>
<evidence type="ECO:0000256" key="16">
    <source>
        <dbReference type="SAM" id="Phobius"/>
    </source>
</evidence>
<evidence type="ECO:0000256" key="9">
    <source>
        <dbReference type="ARBA" id="ARBA00022982"/>
    </source>
</evidence>
<evidence type="ECO:0000256" key="14">
    <source>
        <dbReference type="ARBA" id="ARBA00031019"/>
    </source>
</evidence>